<reference evidence="1 2" key="1">
    <citation type="journal article" date="2021" name="Int. J. Syst. Evol. Microbiol.">
        <title>Amazonocrinis nigriterrae gen. nov., sp. nov., Atlanticothrix silvestris gen. nov., sp. nov. and Dendronalium phyllosphericum gen. nov., sp. nov., nostocacean cyanobacteria from Brazilian environments.</title>
        <authorList>
            <person name="Alvarenga D.O."/>
            <person name="Andreote A.P.D."/>
            <person name="Branco L.H.Z."/>
            <person name="Delbaje E."/>
            <person name="Cruz R.B."/>
            <person name="Varani A.M."/>
            <person name="Fiore M.F."/>
        </authorList>
    </citation>
    <scope>NUCLEOTIDE SEQUENCE [LARGE SCALE GENOMIC DNA]</scope>
    <source>
        <strain evidence="1 2">CENA67</strain>
    </source>
</reference>
<dbReference type="EMBL" id="JAECZC010000029">
    <property type="protein sequence ID" value="MBH8563839.1"/>
    <property type="molecule type" value="Genomic_DNA"/>
</dbReference>
<gene>
    <name evidence="1" type="ORF">I8748_16850</name>
</gene>
<proteinExistence type="predicted"/>
<protein>
    <submittedName>
        <fullName evidence="1">Uncharacterized protein</fullName>
    </submittedName>
</protein>
<sequence>MHTSSLILDSFPETTHQIIIETLLACISMYLRLQFEMSNWRSLEQLPIP</sequence>
<keyword evidence="2" id="KW-1185">Reference proteome</keyword>
<dbReference type="Proteomes" id="UP000632766">
    <property type="component" value="Unassembled WGS sequence"/>
</dbReference>
<dbReference type="AlphaFoldDB" id="A0A8J7L7W1"/>
<organism evidence="1 2">
    <name type="scientific">Amazonocrinis nigriterrae CENA67</name>
    <dbReference type="NCBI Taxonomy" id="2794033"/>
    <lineage>
        <taxon>Bacteria</taxon>
        <taxon>Bacillati</taxon>
        <taxon>Cyanobacteriota</taxon>
        <taxon>Cyanophyceae</taxon>
        <taxon>Nostocales</taxon>
        <taxon>Nostocaceae</taxon>
        <taxon>Amazonocrinis</taxon>
        <taxon>Amazonocrinis nigriterrae</taxon>
    </lineage>
</organism>
<evidence type="ECO:0000313" key="1">
    <source>
        <dbReference type="EMBL" id="MBH8563839.1"/>
    </source>
</evidence>
<evidence type="ECO:0000313" key="2">
    <source>
        <dbReference type="Proteomes" id="UP000632766"/>
    </source>
</evidence>
<name>A0A8J7L7W1_9NOST</name>
<dbReference type="RefSeq" id="WP_198125698.1">
    <property type="nucleotide sequence ID" value="NZ_JAECZC010000029.1"/>
</dbReference>
<comment type="caution">
    <text evidence="1">The sequence shown here is derived from an EMBL/GenBank/DDBJ whole genome shotgun (WGS) entry which is preliminary data.</text>
</comment>
<accession>A0A8J7L7W1</accession>